<reference evidence="1" key="2">
    <citation type="submission" date="2017-10" db="EMBL/GenBank/DDBJ databases">
        <title>Ladona fulva Genome sequencing and assembly.</title>
        <authorList>
            <person name="Murali S."/>
            <person name="Richards S."/>
            <person name="Bandaranaike D."/>
            <person name="Bellair M."/>
            <person name="Blankenburg K."/>
            <person name="Chao H."/>
            <person name="Dinh H."/>
            <person name="Doddapaneni H."/>
            <person name="Dugan-Rocha S."/>
            <person name="Elkadiri S."/>
            <person name="Gnanaolivu R."/>
            <person name="Hernandez B."/>
            <person name="Skinner E."/>
            <person name="Javaid M."/>
            <person name="Lee S."/>
            <person name="Li M."/>
            <person name="Ming W."/>
            <person name="Munidasa M."/>
            <person name="Muniz J."/>
            <person name="Nguyen L."/>
            <person name="Hughes D."/>
            <person name="Osuji N."/>
            <person name="Pu L.-L."/>
            <person name="Puazo M."/>
            <person name="Qu C."/>
            <person name="Quiroz J."/>
            <person name="Raj R."/>
            <person name="Weissenberger G."/>
            <person name="Xin Y."/>
            <person name="Zou X."/>
            <person name="Han Y."/>
            <person name="Worley K."/>
            <person name="Muzny D."/>
            <person name="Gibbs R."/>
        </authorList>
    </citation>
    <scope>NUCLEOTIDE SEQUENCE</scope>
    <source>
        <strain evidence="1">Sampled in the wild</strain>
    </source>
</reference>
<name>A0A8K0PBK3_LADFU</name>
<dbReference type="Proteomes" id="UP000792457">
    <property type="component" value="Unassembled WGS sequence"/>
</dbReference>
<dbReference type="AlphaFoldDB" id="A0A8K0PBK3"/>
<evidence type="ECO:0000313" key="2">
    <source>
        <dbReference type="Proteomes" id="UP000792457"/>
    </source>
</evidence>
<accession>A0A8K0PBK3</accession>
<dbReference type="EMBL" id="KZ309469">
    <property type="protein sequence ID" value="KAG8238923.1"/>
    <property type="molecule type" value="Genomic_DNA"/>
</dbReference>
<evidence type="ECO:0000313" key="1">
    <source>
        <dbReference type="EMBL" id="KAG8238923.1"/>
    </source>
</evidence>
<keyword evidence="2" id="KW-1185">Reference proteome</keyword>
<proteinExistence type="predicted"/>
<sequence>MGYNEKLGGNEKRHIQIRRREEIGYEEVCKHRQGGVGRDSERPFGSLGSPTSAMPAVGVAGEPTVIPVPAPATAPALTLPLRCCLLNEGGIKSAESVGGIRSPPLARQSKHL</sequence>
<comment type="caution">
    <text evidence="1">The sequence shown here is derived from an EMBL/GenBank/DDBJ whole genome shotgun (WGS) entry which is preliminary data.</text>
</comment>
<organism evidence="1 2">
    <name type="scientific">Ladona fulva</name>
    <name type="common">Scarce chaser dragonfly</name>
    <name type="synonym">Libellula fulva</name>
    <dbReference type="NCBI Taxonomy" id="123851"/>
    <lineage>
        <taxon>Eukaryota</taxon>
        <taxon>Metazoa</taxon>
        <taxon>Ecdysozoa</taxon>
        <taxon>Arthropoda</taxon>
        <taxon>Hexapoda</taxon>
        <taxon>Insecta</taxon>
        <taxon>Pterygota</taxon>
        <taxon>Palaeoptera</taxon>
        <taxon>Odonata</taxon>
        <taxon>Epiprocta</taxon>
        <taxon>Anisoptera</taxon>
        <taxon>Libelluloidea</taxon>
        <taxon>Libellulidae</taxon>
        <taxon>Ladona</taxon>
    </lineage>
</organism>
<reference evidence="1" key="1">
    <citation type="submission" date="2013-04" db="EMBL/GenBank/DDBJ databases">
        <authorList>
            <person name="Qu J."/>
            <person name="Murali S.C."/>
            <person name="Bandaranaike D."/>
            <person name="Bellair M."/>
            <person name="Blankenburg K."/>
            <person name="Chao H."/>
            <person name="Dinh H."/>
            <person name="Doddapaneni H."/>
            <person name="Downs B."/>
            <person name="Dugan-Rocha S."/>
            <person name="Elkadiri S."/>
            <person name="Gnanaolivu R.D."/>
            <person name="Hernandez B."/>
            <person name="Javaid M."/>
            <person name="Jayaseelan J.C."/>
            <person name="Lee S."/>
            <person name="Li M."/>
            <person name="Ming W."/>
            <person name="Munidasa M."/>
            <person name="Muniz J."/>
            <person name="Nguyen L."/>
            <person name="Ongeri F."/>
            <person name="Osuji N."/>
            <person name="Pu L.-L."/>
            <person name="Puazo M."/>
            <person name="Qu C."/>
            <person name="Quiroz J."/>
            <person name="Raj R."/>
            <person name="Weissenberger G."/>
            <person name="Xin Y."/>
            <person name="Zou X."/>
            <person name="Han Y."/>
            <person name="Richards S."/>
            <person name="Worley K."/>
            <person name="Muzny D."/>
            <person name="Gibbs R."/>
        </authorList>
    </citation>
    <scope>NUCLEOTIDE SEQUENCE</scope>
    <source>
        <strain evidence="1">Sampled in the wild</strain>
    </source>
</reference>
<gene>
    <name evidence="1" type="ORF">J437_LFUL000760</name>
</gene>
<protein>
    <submittedName>
        <fullName evidence="1">Uncharacterized protein</fullName>
    </submittedName>
</protein>